<sequence>MVPSPSSHPASRRPWTWSARRREEGRGASTAQANLRRIVAVISTVPPPQPFPNAFPSEFFAPTPPPTPATGGRRESRELSGRSDGQGVLVDLRLRLGTAWEEDHEAGLLSSACSAVGEETTNAVVVVVAVGGNSPAPPKTAESEELVSGSFHRVRDSGLLVVNSFSGRSSEGECDADGAAHDVGAEEEEEEEVKEVRGRKDEEDEDGRPSYSEITNVRENASGGEEESDGSEDATVGGKMKNGGGGVGAGGRGKEKRCRRGDEGYLGLLLEAVRQVSGELFGIDEVEEEEAEDEPGGKPGSAGKSEKEEGTCFPGAVAAAAALGPVVRSKRGRSQVLPSRYRDSVLEPWRKQPGGGGGGHHHLQRRRQGRTVR</sequence>
<gene>
    <name evidence="2" type="ORF">SI7747_05007148</name>
    <name evidence="3" type="ORF">SI8410_05007762</name>
</gene>
<feature type="compositionally biased region" description="Acidic residues" evidence="1">
    <location>
        <begin position="282"/>
        <end position="294"/>
    </location>
</feature>
<feature type="region of interest" description="Disordered" evidence="1">
    <location>
        <begin position="327"/>
        <end position="373"/>
    </location>
</feature>
<reference evidence="2" key="1">
    <citation type="submission" date="2019-12" db="EMBL/GenBank/DDBJ databases">
        <authorList>
            <person name="Scholz U."/>
            <person name="Mascher M."/>
            <person name="Fiebig A."/>
        </authorList>
    </citation>
    <scope>NUCLEOTIDE SEQUENCE</scope>
</reference>
<protein>
    <submittedName>
        <fullName evidence="2">Uncharacterized protein</fullName>
    </submittedName>
</protein>
<feature type="region of interest" description="Disordered" evidence="1">
    <location>
        <begin position="281"/>
        <end position="310"/>
    </location>
</feature>
<evidence type="ECO:0000256" key="1">
    <source>
        <dbReference type="SAM" id="MobiDB-lite"/>
    </source>
</evidence>
<accession>A0A7I8IRZ8</accession>
<feature type="compositionally biased region" description="Basic and acidic residues" evidence="1">
    <location>
        <begin position="72"/>
        <end position="81"/>
    </location>
</feature>
<feature type="region of interest" description="Disordered" evidence="1">
    <location>
        <begin position="166"/>
        <end position="259"/>
    </location>
</feature>
<feature type="region of interest" description="Disordered" evidence="1">
    <location>
        <begin position="1"/>
        <end position="31"/>
    </location>
</feature>
<dbReference type="EMBL" id="LR746268">
    <property type="protein sequence ID" value="CAA7397099.1"/>
    <property type="molecule type" value="Genomic_DNA"/>
</dbReference>
<dbReference type="Proteomes" id="UP000663760">
    <property type="component" value="Chromosome 5"/>
</dbReference>
<evidence type="ECO:0000313" key="4">
    <source>
        <dbReference type="Proteomes" id="UP000663760"/>
    </source>
</evidence>
<proteinExistence type="predicted"/>
<feature type="region of interest" description="Disordered" evidence="1">
    <location>
        <begin position="46"/>
        <end position="84"/>
    </location>
</feature>
<feature type="compositionally biased region" description="Basic and acidic residues" evidence="1">
    <location>
        <begin position="340"/>
        <end position="350"/>
    </location>
</feature>
<dbReference type="AlphaFoldDB" id="A0A7I8IRZ8"/>
<dbReference type="EMBL" id="LR743592">
    <property type="protein sequence ID" value="CAA2620979.1"/>
    <property type="molecule type" value="Genomic_DNA"/>
</dbReference>
<feature type="compositionally biased region" description="Low complexity" evidence="1">
    <location>
        <begin position="1"/>
        <end position="14"/>
    </location>
</feature>
<organism evidence="2">
    <name type="scientific">Spirodela intermedia</name>
    <name type="common">Intermediate duckweed</name>
    <dbReference type="NCBI Taxonomy" id="51605"/>
    <lineage>
        <taxon>Eukaryota</taxon>
        <taxon>Viridiplantae</taxon>
        <taxon>Streptophyta</taxon>
        <taxon>Embryophyta</taxon>
        <taxon>Tracheophyta</taxon>
        <taxon>Spermatophyta</taxon>
        <taxon>Magnoliopsida</taxon>
        <taxon>Liliopsida</taxon>
        <taxon>Araceae</taxon>
        <taxon>Lemnoideae</taxon>
        <taxon>Spirodela</taxon>
    </lineage>
</organism>
<evidence type="ECO:0000313" key="2">
    <source>
        <dbReference type="EMBL" id="CAA2620979.1"/>
    </source>
</evidence>
<feature type="compositionally biased region" description="Gly residues" evidence="1">
    <location>
        <begin position="240"/>
        <end position="251"/>
    </location>
</feature>
<feature type="compositionally biased region" description="Basic residues" evidence="1">
    <location>
        <begin position="359"/>
        <end position="373"/>
    </location>
</feature>
<keyword evidence="4" id="KW-1185">Reference proteome</keyword>
<evidence type="ECO:0000313" key="3">
    <source>
        <dbReference type="EMBL" id="CAA7397099.1"/>
    </source>
</evidence>
<dbReference type="OrthoDB" id="1937665at2759"/>
<name>A0A7I8IRZ8_SPIIN</name>